<dbReference type="Gene3D" id="3.30.379.10">
    <property type="entry name" value="Chitobiase/beta-hexosaminidase domain 2-like"/>
    <property type="match status" value="1"/>
</dbReference>
<dbReference type="GO" id="GO:0005975">
    <property type="term" value="P:carbohydrate metabolic process"/>
    <property type="evidence" value="ECO:0007669"/>
    <property type="project" value="InterPro"/>
</dbReference>
<dbReference type="InterPro" id="IPR017853">
    <property type="entry name" value="GH"/>
</dbReference>
<feature type="active site" description="Proton donor" evidence="6">
    <location>
        <position position="349"/>
    </location>
</feature>
<gene>
    <name evidence="9" type="ORF">HKD39_09185</name>
</gene>
<dbReference type="Pfam" id="PF00754">
    <property type="entry name" value="F5_F8_type_C"/>
    <property type="match status" value="1"/>
</dbReference>
<evidence type="ECO:0000256" key="6">
    <source>
        <dbReference type="PIRSR" id="PIRSR625705-1"/>
    </source>
</evidence>
<dbReference type="Gene3D" id="2.60.120.260">
    <property type="entry name" value="Galactose-binding domain-like"/>
    <property type="match status" value="1"/>
</dbReference>
<evidence type="ECO:0000256" key="4">
    <source>
        <dbReference type="ARBA" id="ARBA00022801"/>
    </source>
</evidence>
<dbReference type="SUPFAM" id="SSF49785">
    <property type="entry name" value="Galactose-binding domain-like"/>
    <property type="match status" value="1"/>
</dbReference>
<evidence type="ECO:0000256" key="7">
    <source>
        <dbReference type="SAM" id="MobiDB-lite"/>
    </source>
</evidence>
<reference evidence="9 10" key="1">
    <citation type="submission" date="2020-05" db="EMBL/GenBank/DDBJ databases">
        <title>Nakamurella sp. DB0629 isolated from air conditioner.</title>
        <authorList>
            <person name="Kim D.H."/>
            <person name="Kim D.-U."/>
        </authorList>
    </citation>
    <scope>NUCLEOTIDE SEQUENCE [LARGE SCALE GENOMIC DNA]</scope>
    <source>
        <strain evidence="9 10">DB0629</strain>
    </source>
</reference>
<evidence type="ECO:0000256" key="3">
    <source>
        <dbReference type="ARBA" id="ARBA00012663"/>
    </source>
</evidence>
<name>A0A849ABM0_9ACTN</name>
<dbReference type="SUPFAM" id="SSF51445">
    <property type="entry name" value="(Trans)glycosidases"/>
    <property type="match status" value="1"/>
</dbReference>
<keyword evidence="4 9" id="KW-0378">Hydrolase</keyword>
<feature type="region of interest" description="Disordered" evidence="7">
    <location>
        <begin position="780"/>
        <end position="799"/>
    </location>
</feature>
<comment type="caution">
    <text evidence="9">The sequence shown here is derived from an EMBL/GenBank/DDBJ whole genome shotgun (WGS) entry which is preliminary data.</text>
</comment>
<dbReference type="InterPro" id="IPR008979">
    <property type="entry name" value="Galactose-bd-like_sf"/>
</dbReference>
<feature type="domain" description="F5/8 type C" evidence="8">
    <location>
        <begin position="751"/>
        <end position="911"/>
    </location>
</feature>
<dbReference type="AlphaFoldDB" id="A0A849ABM0"/>
<evidence type="ECO:0000313" key="9">
    <source>
        <dbReference type="EMBL" id="NNG35880.1"/>
    </source>
</evidence>
<dbReference type="PANTHER" id="PTHR22600:SF57">
    <property type="entry name" value="BETA-N-ACETYLHEXOSAMINIDASE"/>
    <property type="match status" value="1"/>
</dbReference>
<dbReference type="PROSITE" id="PS50022">
    <property type="entry name" value="FA58C_3"/>
    <property type="match status" value="1"/>
</dbReference>
<comment type="catalytic activity">
    <reaction evidence="1">
        <text>Hydrolysis of terminal non-reducing N-acetyl-D-hexosamine residues in N-acetyl-beta-D-hexosaminides.</text>
        <dbReference type="EC" id="3.2.1.52"/>
    </reaction>
</comment>
<dbReference type="GO" id="GO:0004563">
    <property type="term" value="F:beta-N-acetylhexosaminidase activity"/>
    <property type="evidence" value="ECO:0007669"/>
    <property type="project" value="UniProtKB-EC"/>
</dbReference>
<dbReference type="GO" id="GO:0016020">
    <property type="term" value="C:membrane"/>
    <property type="evidence" value="ECO:0007669"/>
    <property type="project" value="TreeGrafter"/>
</dbReference>
<organism evidence="9 10">
    <name type="scientific">Nakamurella aerolata</name>
    <dbReference type="NCBI Taxonomy" id="1656892"/>
    <lineage>
        <taxon>Bacteria</taxon>
        <taxon>Bacillati</taxon>
        <taxon>Actinomycetota</taxon>
        <taxon>Actinomycetes</taxon>
        <taxon>Nakamurellales</taxon>
        <taxon>Nakamurellaceae</taxon>
        <taxon>Nakamurella</taxon>
    </lineage>
</organism>
<proteinExistence type="inferred from homology"/>
<dbReference type="EMBL" id="JABEND010000004">
    <property type="protein sequence ID" value="NNG35880.1"/>
    <property type="molecule type" value="Genomic_DNA"/>
</dbReference>
<evidence type="ECO:0000259" key="8">
    <source>
        <dbReference type="PROSITE" id="PS50022"/>
    </source>
</evidence>
<keyword evidence="5" id="KW-0326">Glycosidase</keyword>
<dbReference type="InterPro" id="IPR015883">
    <property type="entry name" value="Glyco_hydro_20_cat"/>
</dbReference>
<dbReference type="GO" id="GO:0030203">
    <property type="term" value="P:glycosaminoglycan metabolic process"/>
    <property type="evidence" value="ECO:0007669"/>
    <property type="project" value="TreeGrafter"/>
</dbReference>
<dbReference type="InterPro" id="IPR025705">
    <property type="entry name" value="Beta_hexosaminidase_sua/sub"/>
</dbReference>
<dbReference type="Pfam" id="PF02838">
    <property type="entry name" value="Glyco_hydro_20b"/>
    <property type="match status" value="1"/>
</dbReference>
<dbReference type="PRINTS" id="PR00738">
    <property type="entry name" value="GLHYDRLASE20"/>
</dbReference>
<dbReference type="Pfam" id="PF00728">
    <property type="entry name" value="Glyco_hydro_20"/>
    <property type="match status" value="2"/>
</dbReference>
<evidence type="ECO:0000256" key="5">
    <source>
        <dbReference type="ARBA" id="ARBA00023295"/>
    </source>
</evidence>
<comment type="similarity">
    <text evidence="2">Belongs to the glycosyl hydrolase 20 family.</text>
</comment>
<dbReference type="SUPFAM" id="SSF55545">
    <property type="entry name" value="beta-N-acetylhexosaminidase-like domain"/>
    <property type="match status" value="1"/>
</dbReference>
<sequence>MTSATNATGALAPLDPTAAVIPKPLQLNSNAGAAPFAVTPRTWVIASGDALPAATYLAGLLRPSTGFAVPVKRSGPESGAIKVSVDPTADYPTNGQGGDAEAYRLAVSSTGVQITAKTAKGAFYGVQTLRQLMPAWVESSTPVSAPLQVAAVEIADAPRFAYRGVMLDVARSFQTVSEVKQYIDGLVLLKMNTLHMHLADDQGWRIQITNEGKEAGDPIDYSLLTSTSGKTAMSTQEYRGVIGRTGYYTQDEYRDIVAYAASRYVQVVPEVDVPSHTNAALHAIRELNTDRSLPARDPETGVVPWNGSGTVGYSALDEQLPLTYTFIKHVFSQLAEMSNSPYVHIGGDESHDMGRTRYVDFIRQVVPAVQQATGKGTMGWSEYADAGTGKPDNYWDGSVLQYWVGEGDLVRDFVAKGGKVVVSNAKGSYLDMKYNPQTPIGLTWACSGDCDVNTYYNWDPTTTVQGGLDESGMLGVEGALWSETVRGMDQAEFLTLPRAAAVLETGWTAKDAKDAADFRKRLANLGAHWTVAGHNMFDTPLVKWQATATGAVAAVKTGAKAGWPVGYLAAPGTELSADGSTVTPAAGSSSSLTGPVTGTLRCGRSSYPVRFTTAVPRDPVHASGLYTAVVDVAFTGTKECTLQLTGLAAGAAELAVPVRADAANPLPPAPFTPTGPATAALGAGGPVPAGEWTKLELSGFNANAYLRLSMNGAELYSVRSDPKGTFSGYVPLPKAAQNGAATFSATDGEHTASTEVTVTGGVDPLPNQIDQRTLAVADVDSQETAAEDGAAGNAIDGNPNTLWHTKYQNGTDQYPHHITLDLGKQYTVTGLSYLRRQIGSNNGVFRDYQVFVSADGQNWGDPVASGSFTADFAPQQVLFDGKPGRYVKLVGLNALAGNAFGGAAEINVAGTAR</sequence>
<dbReference type="EC" id="3.2.1.52" evidence="3"/>
<accession>A0A849ABM0</accession>
<evidence type="ECO:0000256" key="2">
    <source>
        <dbReference type="ARBA" id="ARBA00006285"/>
    </source>
</evidence>
<dbReference type="Gene3D" id="3.20.20.80">
    <property type="entry name" value="Glycosidases"/>
    <property type="match status" value="1"/>
</dbReference>
<dbReference type="RefSeq" id="WP_171199569.1">
    <property type="nucleotide sequence ID" value="NZ_JABEND010000004.1"/>
</dbReference>
<evidence type="ECO:0000313" key="10">
    <source>
        <dbReference type="Proteomes" id="UP000562984"/>
    </source>
</evidence>
<evidence type="ECO:0000256" key="1">
    <source>
        <dbReference type="ARBA" id="ARBA00001231"/>
    </source>
</evidence>
<dbReference type="InterPro" id="IPR015882">
    <property type="entry name" value="HEX_bac_N"/>
</dbReference>
<dbReference type="Proteomes" id="UP000562984">
    <property type="component" value="Unassembled WGS sequence"/>
</dbReference>
<protein>
    <recommendedName>
        <fullName evidence="3">beta-N-acetylhexosaminidase</fullName>
        <ecNumber evidence="3">3.2.1.52</ecNumber>
    </recommendedName>
</protein>
<dbReference type="InterPro" id="IPR029018">
    <property type="entry name" value="Hex-like_dom2"/>
</dbReference>
<dbReference type="InterPro" id="IPR000421">
    <property type="entry name" value="FA58C"/>
</dbReference>
<keyword evidence="10" id="KW-1185">Reference proteome</keyword>
<dbReference type="PANTHER" id="PTHR22600">
    <property type="entry name" value="BETA-HEXOSAMINIDASE"/>
    <property type="match status" value="1"/>
</dbReference>